<organism evidence="2 3">
    <name type="scientific">Rhizophagus irregularis (strain DAOM 197198w)</name>
    <name type="common">Glomus intraradices</name>
    <dbReference type="NCBI Taxonomy" id="1432141"/>
    <lineage>
        <taxon>Eukaryota</taxon>
        <taxon>Fungi</taxon>
        <taxon>Fungi incertae sedis</taxon>
        <taxon>Mucoromycota</taxon>
        <taxon>Glomeromycotina</taxon>
        <taxon>Glomeromycetes</taxon>
        <taxon>Glomerales</taxon>
        <taxon>Glomeraceae</taxon>
        <taxon>Rhizophagus</taxon>
    </lineage>
</organism>
<protein>
    <submittedName>
        <fullName evidence="2">Uncharacterized protein</fullName>
    </submittedName>
</protein>
<evidence type="ECO:0000313" key="3">
    <source>
        <dbReference type="Proteomes" id="UP000022910"/>
    </source>
</evidence>
<gene>
    <name evidence="2" type="ORF">RirG_002920</name>
</gene>
<feature type="transmembrane region" description="Helical" evidence="1">
    <location>
        <begin position="12"/>
        <end position="33"/>
    </location>
</feature>
<reference evidence="2 3" key="1">
    <citation type="submission" date="2014-02" db="EMBL/GenBank/DDBJ databases">
        <title>Single nucleus genome sequencing reveals high similarity among nuclei of an endomycorrhizal fungus.</title>
        <authorList>
            <person name="Lin K."/>
            <person name="Geurts R."/>
            <person name="Zhang Z."/>
            <person name="Limpens E."/>
            <person name="Saunders D.G."/>
            <person name="Mu D."/>
            <person name="Pang E."/>
            <person name="Cao H."/>
            <person name="Cha H."/>
            <person name="Lin T."/>
            <person name="Zhou Q."/>
            <person name="Shang Y."/>
            <person name="Li Y."/>
            <person name="Ivanov S."/>
            <person name="Sharma T."/>
            <person name="Velzen R.V."/>
            <person name="Ruijter N.D."/>
            <person name="Aanen D.K."/>
            <person name="Win J."/>
            <person name="Kamoun S."/>
            <person name="Bisseling T."/>
            <person name="Huang S."/>
        </authorList>
    </citation>
    <scope>NUCLEOTIDE SEQUENCE [LARGE SCALE GENOMIC DNA]</scope>
    <source>
        <strain evidence="3">DAOM197198w</strain>
    </source>
</reference>
<dbReference type="EMBL" id="JEMT01001708">
    <property type="protein sequence ID" value="EXX79722.1"/>
    <property type="molecule type" value="Genomic_DNA"/>
</dbReference>
<keyword evidence="3" id="KW-1185">Reference proteome</keyword>
<keyword evidence="1" id="KW-0812">Transmembrane</keyword>
<accession>A0A015KD83</accession>
<keyword evidence="1" id="KW-0472">Membrane</keyword>
<evidence type="ECO:0000313" key="2">
    <source>
        <dbReference type="EMBL" id="EXX79722.1"/>
    </source>
</evidence>
<comment type="caution">
    <text evidence="2">The sequence shown here is derived from an EMBL/GenBank/DDBJ whole genome shotgun (WGS) entry which is preliminary data.</text>
</comment>
<dbReference type="HOGENOM" id="CLU_202331_1_0_1"/>
<keyword evidence="1" id="KW-1133">Transmembrane helix</keyword>
<name>A0A015KD83_RHIIW</name>
<sequence>MWGYVETLLKFIAPGVMIPFAIVCVGLLLGVVIRAWKQAGKEQEEEDYEVKHY</sequence>
<dbReference type="AlphaFoldDB" id="A0A015KD83"/>
<dbReference type="Proteomes" id="UP000022910">
    <property type="component" value="Unassembled WGS sequence"/>
</dbReference>
<proteinExistence type="predicted"/>
<evidence type="ECO:0000256" key="1">
    <source>
        <dbReference type="SAM" id="Phobius"/>
    </source>
</evidence>